<dbReference type="CDD" id="cd07716">
    <property type="entry name" value="RNaseZ_short-form-like_MBL-fold"/>
    <property type="match status" value="1"/>
</dbReference>
<protein>
    <submittedName>
        <fullName evidence="2">MBL fold metallo-hydrolase</fullName>
    </submittedName>
</protein>
<keyword evidence="3" id="KW-1185">Reference proteome</keyword>
<dbReference type="InterPro" id="IPR036866">
    <property type="entry name" value="RibonucZ/Hydroxyglut_hydro"/>
</dbReference>
<evidence type="ECO:0000313" key="2">
    <source>
        <dbReference type="EMBL" id="UZJ23870.1"/>
    </source>
</evidence>
<dbReference type="EMBL" id="CP110615">
    <property type="protein sequence ID" value="UZJ23870.1"/>
    <property type="molecule type" value="Genomic_DNA"/>
</dbReference>
<proteinExistence type="predicted"/>
<reference evidence="2" key="1">
    <citation type="submission" date="2022-10" db="EMBL/GenBank/DDBJ databases">
        <title>Rhodococcus sp.75.</title>
        <authorList>
            <person name="Sun M."/>
        </authorList>
    </citation>
    <scope>NUCLEOTIDE SEQUENCE</scope>
    <source>
        <strain evidence="2">75</strain>
    </source>
</reference>
<dbReference type="PANTHER" id="PTHR46018:SF4">
    <property type="entry name" value="METALLO-HYDROLASE YHFI-RELATED"/>
    <property type="match status" value="1"/>
</dbReference>
<dbReference type="Proteomes" id="UP001164965">
    <property type="component" value="Chromosome"/>
</dbReference>
<name>A0ABY6NWX9_9NOCA</name>
<sequence length="259" mass="26833">MRLTVLGCSGSVSGPDSPASGYLLTASGAPPLVLDLGGGTLGALQRYVDPADATVLLSHLHADHCLDVAGLLVWRRYHPHARPGLTRVHAPSDAALRLGVASAERGGEVDDVTDVLDLRPWVPGETLTFGPVTVEVALVDHPCEAYAMRFADADGATFVYTGDTGPCAAMTTLAQGADVLLAEASWTDAPDRPVGVHLSGTQAGVLAREAGVGRLLLTHVPPWTSIDAVVAEARAEYTGDVHAVRAAEQIELAPATARS</sequence>
<evidence type="ECO:0000259" key="1">
    <source>
        <dbReference type="Pfam" id="PF12706"/>
    </source>
</evidence>
<dbReference type="Gene3D" id="3.60.15.10">
    <property type="entry name" value="Ribonuclease Z/Hydroxyacylglutathione hydrolase-like"/>
    <property type="match status" value="1"/>
</dbReference>
<feature type="domain" description="Metallo-beta-lactamase" evidence="1">
    <location>
        <begin position="54"/>
        <end position="219"/>
    </location>
</feature>
<organism evidence="2 3">
    <name type="scientific">Rhodococcus antarcticus</name>
    <dbReference type="NCBI Taxonomy" id="2987751"/>
    <lineage>
        <taxon>Bacteria</taxon>
        <taxon>Bacillati</taxon>
        <taxon>Actinomycetota</taxon>
        <taxon>Actinomycetes</taxon>
        <taxon>Mycobacteriales</taxon>
        <taxon>Nocardiaceae</taxon>
        <taxon>Rhodococcus</taxon>
    </lineage>
</organism>
<dbReference type="InterPro" id="IPR001279">
    <property type="entry name" value="Metallo-B-lactamas"/>
</dbReference>
<dbReference type="SUPFAM" id="SSF56281">
    <property type="entry name" value="Metallo-hydrolase/oxidoreductase"/>
    <property type="match status" value="1"/>
</dbReference>
<gene>
    <name evidence="2" type="ORF">RHODO2019_11775</name>
</gene>
<evidence type="ECO:0000313" key="3">
    <source>
        <dbReference type="Proteomes" id="UP001164965"/>
    </source>
</evidence>
<dbReference type="RefSeq" id="WP_265381978.1">
    <property type="nucleotide sequence ID" value="NZ_CP110615.1"/>
</dbReference>
<accession>A0ABY6NWX9</accession>
<dbReference type="PANTHER" id="PTHR46018">
    <property type="entry name" value="ZINC PHOSPHODIESTERASE ELAC PROTEIN 1"/>
    <property type="match status" value="1"/>
</dbReference>
<dbReference type="Pfam" id="PF12706">
    <property type="entry name" value="Lactamase_B_2"/>
    <property type="match status" value="1"/>
</dbReference>